<evidence type="ECO:0000256" key="1">
    <source>
        <dbReference type="ARBA" id="ARBA00022750"/>
    </source>
</evidence>
<dbReference type="CDD" id="cd09272">
    <property type="entry name" value="RNase_HI_RT_Ty1"/>
    <property type="match status" value="1"/>
</dbReference>
<dbReference type="InterPro" id="IPR025724">
    <property type="entry name" value="GAG-pre-integrase_dom"/>
</dbReference>
<dbReference type="GO" id="GO:0015074">
    <property type="term" value="P:DNA integration"/>
    <property type="evidence" value="ECO:0007669"/>
    <property type="project" value="InterPro"/>
</dbReference>
<dbReference type="Pfam" id="PF00665">
    <property type="entry name" value="rve"/>
    <property type="match status" value="1"/>
</dbReference>
<evidence type="ECO:0000256" key="2">
    <source>
        <dbReference type="SAM" id="MobiDB-lite"/>
    </source>
</evidence>
<accession>A0A2Z4HJE9</accession>
<feature type="region of interest" description="Disordered" evidence="2">
    <location>
        <begin position="823"/>
        <end position="844"/>
    </location>
</feature>
<proteinExistence type="predicted"/>
<dbReference type="EMBL" id="MF572328">
    <property type="protein sequence ID" value="AWW15216.1"/>
    <property type="molecule type" value="Genomic_DNA"/>
</dbReference>
<name>A0A2Z4HJE9_LEAAL</name>
<dbReference type="Pfam" id="PF25597">
    <property type="entry name" value="SH3_retrovirus"/>
    <property type="match status" value="1"/>
</dbReference>
<reference evidence="4" key="1">
    <citation type="submission" date="2017-07" db="EMBL/GenBank/DDBJ databases">
        <title>The Unusual S Locus of Leavenworthia is Composed of Two Sets of Paralogous Loci.</title>
        <authorList>
            <person name="Chantha S.-C."/>
            <person name="Herman A.C."/>
            <person name="Castric V."/>
            <person name="Vekemans X."/>
            <person name="Marande W."/>
            <person name="Schoen D.J."/>
        </authorList>
    </citation>
    <scope>NUCLEOTIDE SEQUENCE</scope>
    <source>
        <strain evidence="4">A1-3</strain>
    </source>
</reference>
<dbReference type="Pfam" id="PF07727">
    <property type="entry name" value="RVT_2"/>
    <property type="match status" value="1"/>
</dbReference>
<dbReference type="Gene3D" id="3.30.420.10">
    <property type="entry name" value="Ribonuclease H-like superfamily/Ribonuclease H"/>
    <property type="match status" value="1"/>
</dbReference>
<keyword evidence="1" id="KW-0645">Protease</keyword>
<dbReference type="InterPro" id="IPR057670">
    <property type="entry name" value="SH3_retrovirus"/>
</dbReference>
<dbReference type="GO" id="GO:0003676">
    <property type="term" value="F:nucleic acid binding"/>
    <property type="evidence" value="ECO:0007669"/>
    <property type="project" value="InterPro"/>
</dbReference>
<dbReference type="SUPFAM" id="SSF56672">
    <property type="entry name" value="DNA/RNA polymerases"/>
    <property type="match status" value="1"/>
</dbReference>
<keyword evidence="1" id="KW-0064">Aspartyl protease</keyword>
<dbReference type="PROSITE" id="PS50994">
    <property type="entry name" value="INTEGRASE"/>
    <property type="match status" value="1"/>
</dbReference>
<feature type="region of interest" description="Disordered" evidence="2">
    <location>
        <begin position="276"/>
        <end position="301"/>
    </location>
</feature>
<dbReference type="InterPro" id="IPR001584">
    <property type="entry name" value="Integrase_cat-core"/>
</dbReference>
<dbReference type="InterPro" id="IPR012337">
    <property type="entry name" value="RNaseH-like_sf"/>
</dbReference>
<feature type="domain" description="Integrase catalytic" evidence="3">
    <location>
        <begin position="537"/>
        <end position="710"/>
    </location>
</feature>
<dbReference type="InterPro" id="IPR013103">
    <property type="entry name" value="RVT_2"/>
</dbReference>
<dbReference type="SUPFAM" id="SSF53098">
    <property type="entry name" value="Ribonuclease H-like"/>
    <property type="match status" value="1"/>
</dbReference>
<dbReference type="PANTHER" id="PTHR11439">
    <property type="entry name" value="GAG-POL-RELATED RETROTRANSPOSON"/>
    <property type="match status" value="1"/>
</dbReference>
<dbReference type="InterPro" id="IPR054722">
    <property type="entry name" value="PolX-like_BBD"/>
</dbReference>
<feature type="compositionally biased region" description="Polar residues" evidence="2">
    <location>
        <begin position="826"/>
        <end position="844"/>
    </location>
</feature>
<dbReference type="Pfam" id="PF14244">
    <property type="entry name" value="Retrotran_gag_3"/>
    <property type="match status" value="1"/>
</dbReference>
<dbReference type="InterPro" id="IPR043502">
    <property type="entry name" value="DNA/RNA_pol_sf"/>
</dbReference>
<dbReference type="GO" id="GO:0004190">
    <property type="term" value="F:aspartic-type endopeptidase activity"/>
    <property type="evidence" value="ECO:0007669"/>
    <property type="project" value="UniProtKB-KW"/>
</dbReference>
<sequence>MAELRRTISPYDLTSADNPGAVISHPLLRGTNYDEWSTSFRTALISRKKFGFLDGTIPKPSTDSPDYEDWMTIQALLVSWIKMTIEPSLRSTVSHRDVAQDLWDHLKKRFSVMNGSRFQALKSELACCKQRGLAIEAYFGKLNKIWDNMATHRPLRVCECGMCTCNLGAAQETDREEDKVHEFLFGLDEQYRGVRSSLVSRQTIPSLEETYNLVRQEEDMKLTVDEPAQVSAFAVQTRSRARDDKSTMICTLCNRSGHTADKCYAVIGYPDWWGDRPKGRSLPGRGRGTNNSGGGRGRSQSAVANRVSVPNMENLPKEQAQHVITDADRDGISGLSEQQWKAIKSILNAGQDITTEKMSGKSSCLSWVLDTGASHHLTGRYEVLNNVRDMPPVLIIMADGREQVARKEGSVSLGPNLIMKSVYFVEELKSDLISLGQLMDENRCVIQMADNFLVVQDRSSRMVTGAGRRVGGTYHFCSTEVASFAATEDGTLLKLWHQRMGHPSLKVVGMLSCVSSSVSSSSLNKSCDVCLRAKQTRDRFPLSMNKTSKIFDMIHVDLWGPYRTPSHCGARYFLTIVDDFSRGVWLYLLKSKTEAPQQLKNFLALTERQFDIRVKVIRSDNGSEFICLTDYFRQNGISHETSCVGTPQQNGRAERKHRHILNVARALRFQANLPIKFWGECILTAGYLINRTPTSVLGNKTPFERLFNKEPSYAHLRIFGTLCHAHNQKQGGDKFASRSRRCIFMGYPHGQKGWRLYDAENDEFFVSRDVVFSESVFPYATSMSTEFENEEDIGNVLWAPICEGMISDDIVRHGPLVSRPTDFHFGSTSAGPSSSIVGETDAPSPTTDIVAPPIPVLPPVNPPTITDISLSSIPPETRLGKGHRTKTTSVRLKDFVIPKLTRHSQSEELNLATAKEILYPIASTDDMHRFSETHIAYVAAIVSNLEPKSFRQAMEDDKWRDAVGFEYTALEDNQTWSVEDLPPGKKAIGSQWVFKVKFRSDGAVERYKARLVAMGNKQIEGEDYGETFSPVAKMGTVRLFLDVAAKKGWIVHQMDVHNAFLHGDLEEEVYMRLPPGYQLDDPNKVCRLRKSLYGLKQAPRCWFAKLSKALLEYGFEQSLGDYSLFTYDKGTTRLHILIYVDDLIIAGSSLKATESFKAYLSSCFHMKDLGELKYFLGIEVARNSSGFYLCQRKYALDIISETGLLASKPVSFPLEQNHKLAVSESALLSDPLPYRRLLGRLIYLGVTRPDLAFSVHVLAQFMQRPRLDHWFAALRVVRYLKSDPGQGILLQSTSNFQITGWCDSDWGSCPITRRSVTGYFVQFGDSPISWKTKKQKTVSRSSAEAEYRAIAALVQELIWLKRMLLTLGILHPQPMKVYCDSKSAIYIATNPVFHERTKHIELDLHFVRDEVLTRNIELTHVGTNTQLADVLTKAVGRDGFDYFRSKLGIRNLYAPA</sequence>
<evidence type="ECO:0000313" key="4">
    <source>
        <dbReference type="EMBL" id="AWW15216.1"/>
    </source>
</evidence>
<dbReference type="Pfam" id="PF22936">
    <property type="entry name" value="Pol_BBD"/>
    <property type="match status" value="1"/>
</dbReference>
<protein>
    <submittedName>
        <fullName evidence="4">Putative polyprotein</fullName>
    </submittedName>
</protein>
<dbReference type="InterPro" id="IPR036397">
    <property type="entry name" value="RNaseH_sf"/>
</dbReference>
<evidence type="ECO:0000259" key="3">
    <source>
        <dbReference type="PROSITE" id="PS50994"/>
    </source>
</evidence>
<dbReference type="Pfam" id="PF13976">
    <property type="entry name" value="gag_pre-integrs"/>
    <property type="match status" value="1"/>
</dbReference>
<feature type="compositionally biased region" description="Gly residues" evidence="2">
    <location>
        <begin position="285"/>
        <end position="297"/>
    </location>
</feature>
<dbReference type="InterPro" id="IPR029472">
    <property type="entry name" value="Copia-like_N"/>
</dbReference>
<keyword evidence="1" id="KW-0378">Hydrolase</keyword>
<organism evidence="4">
    <name type="scientific">Leavenworthia alabamica</name>
    <name type="common">Alabama glade-cress</name>
    <dbReference type="NCBI Taxonomy" id="310722"/>
    <lineage>
        <taxon>Eukaryota</taxon>
        <taxon>Viridiplantae</taxon>
        <taxon>Streptophyta</taxon>
        <taxon>Embryophyta</taxon>
        <taxon>Tracheophyta</taxon>
        <taxon>Spermatophyta</taxon>
        <taxon>Magnoliopsida</taxon>
        <taxon>eudicotyledons</taxon>
        <taxon>Gunneridae</taxon>
        <taxon>Pentapetalae</taxon>
        <taxon>rosids</taxon>
        <taxon>malvids</taxon>
        <taxon>Brassicales</taxon>
        <taxon>Brassicaceae</taxon>
        <taxon>Cardamineae</taxon>
        <taxon>Leavenworthia</taxon>
    </lineage>
</organism>
<dbReference type="PANTHER" id="PTHR11439:SF462">
    <property type="match status" value="1"/>
</dbReference>